<dbReference type="CDD" id="cd18809">
    <property type="entry name" value="SF1_C_RecD"/>
    <property type="match status" value="1"/>
</dbReference>
<feature type="domain" description="AAA+ ATPase" evidence="9">
    <location>
        <begin position="12"/>
        <end position="303"/>
    </location>
</feature>
<dbReference type="InterPro" id="IPR027417">
    <property type="entry name" value="P-loop_NTPase"/>
</dbReference>
<keyword evidence="1" id="KW-0547">Nucleotide-binding</keyword>
<keyword evidence="5" id="KW-0067">ATP-binding</keyword>
<evidence type="ECO:0000256" key="8">
    <source>
        <dbReference type="ARBA" id="ARBA00023235"/>
    </source>
</evidence>
<dbReference type="STRING" id="1122169.Lsha_2445"/>
<evidence type="ECO:0000256" key="5">
    <source>
        <dbReference type="ARBA" id="ARBA00022840"/>
    </source>
</evidence>
<comment type="caution">
    <text evidence="10">The sequence shown here is derived from an EMBL/GenBank/DDBJ whole genome shotgun (WGS) entry which is preliminary data.</text>
</comment>
<organism evidence="10 11">
    <name type="scientific">Legionella shakespearei DSM 23087</name>
    <dbReference type="NCBI Taxonomy" id="1122169"/>
    <lineage>
        <taxon>Bacteria</taxon>
        <taxon>Pseudomonadati</taxon>
        <taxon>Pseudomonadota</taxon>
        <taxon>Gammaproteobacteria</taxon>
        <taxon>Legionellales</taxon>
        <taxon>Legionellaceae</taxon>
        <taxon>Legionella</taxon>
    </lineage>
</organism>
<dbReference type="PANTHER" id="PTHR47642">
    <property type="entry name" value="ATP-DEPENDENT DNA HELICASE"/>
    <property type="match status" value="1"/>
</dbReference>
<dbReference type="SUPFAM" id="SSF52540">
    <property type="entry name" value="P-loop containing nucleoside triphosphate hydrolases"/>
    <property type="match status" value="2"/>
</dbReference>
<dbReference type="GO" id="GO:0016787">
    <property type="term" value="F:hydrolase activity"/>
    <property type="evidence" value="ECO:0007669"/>
    <property type="project" value="UniProtKB-KW"/>
</dbReference>
<evidence type="ECO:0000256" key="4">
    <source>
        <dbReference type="ARBA" id="ARBA00022806"/>
    </source>
</evidence>
<gene>
    <name evidence="10" type="primary">recD2</name>
    <name evidence="10" type="ORF">Lsha_2445</name>
</gene>
<sequence>MQQNEALSLLKMGANVFLTGAAGSGKTYLLNQYINYLKEHNVPVAMTASTGIAATHLQGSTLHSWSGIGIKDNISPQDLERLHKNKRIKSNYKKTKVLIIDEISMLHKHQLDMVDFIARSFLDPERVFGGLQVIVCGDFFQLPPVSSGLEEEKQFAYEASVWNDEHFKVCYLHEQYRQSNDPLLTVLNDIRNGTAGEHTKVPLRTRYKKEPEGATKATKLYTRNINVDWINDRELARIQGQEKIFTMVSQGFDALVEGLKSSCLAHEQLKLKIGAEVMFIKNHPQGKYVNGTRCVVVGFEKSGDAWPVVKTYDNRIITACAEDWVFEDNGIVRASITQVPLRLAWALTIHKSQGMTLDAAEIDLGDAFEPGMGYVALSRIRSLNGLKLMNLNEMALKVHPKILQQDQLFKDSSAALVKYLHNLSEEETIQSQQTTLFERFEGGTVKKSTKRIFNKEAKKPTHIITLELLKNKLSISGVAEQRGLSSGTVLGHVEKLKGLKLITNSDIEHLKEGLSQNEFDLIFTELAKSEDGKLTPLVEAFEGKYSYDTIKLVRLFYEGKSQATQSLS</sequence>
<dbReference type="Gene3D" id="3.40.50.300">
    <property type="entry name" value="P-loop containing nucleotide triphosphate hydrolases"/>
    <property type="match status" value="2"/>
</dbReference>
<dbReference type="Proteomes" id="UP000054600">
    <property type="component" value="Unassembled WGS sequence"/>
</dbReference>
<dbReference type="InterPro" id="IPR003593">
    <property type="entry name" value="AAA+_ATPase"/>
</dbReference>
<dbReference type="PATRIC" id="fig|1122169.6.peg.2805"/>
<evidence type="ECO:0000256" key="6">
    <source>
        <dbReference type="ARBA" id="ARBA00023125"/>
    </source>
</evidence>
<dbReference type="Gene3D" id="1.10.10.1390">
    <property type="entry name" value="ATP-dependent DNA helicase RecQ"/>
    <property type="match status" value="1"/>
</dbReference>
<dbReference type="CDD" id="cd18037">
    <property type="entry name" value="DEXSc_Pif1_like"/>
    <property type="match status" value="1"/>
</dbReference>
<evidence type="ECO:0000256" key="2">
    <source>
        <dbReference type="ARBA" id="ARBA00022763"/>
    </source>
</evidence>
<dbReference type="EC" id="3.6.4.12" evidence="10"/>
<dbReference type="EMBL" id="LNYW01000066">
    <property type="protein sequence ID" value="KTD57604.1"/>
    <property type="molecule type" value="Genomic_DNA"/>
</dbReference>
<evidence type="ECO:0000256" key="1">
    <source>
        <dbReference type="ARBA" id="ARBA00022741"/>
    </source>
</evidence>
<proteinExistence type="predicted"/>
<keyword evidence="6" id="KW-0238">DNA-binding</keyword>
<dbReference type="GO" id="GO:0003678">
    <property type="term" value="F:DNA helicase activity"/>
    <property type="evidence" value="ECO:0007669"/>
    <property type="project" value="UniProtKB-EC"/>
</dbReference>
<evidence type="ECO:0000313" key="10">
    <source>
        <dbReference type="EMBL" id="KTD57604.1"/>
    </source>
</evidence>
<protein>
    <submittedName>
        <fullName evidence="10">ATP-dependent RecD-like DNA helicase</fullName>
        <ecNumber evidence="10">3.6.4.12</ecNumber>
    </submittedName>
</protein>
<dbReference type="InterPro" id="IPR029491">
    <property type="entry name" value="Helicase_HTH"/>
</dbReference>
<dbReference type="eggNOG" id="COG0507">
    <property type="taxonomic scope" value="Bacteria"/>
</dbReference>
<accession>A0A0W0YLL5</accession>
<evidence type="ECO:0000259" key="9">
    <source>
        <dbReference type="SMART" id="SM00382"/>
    </source>
</evidence>
<dbReference type="Pfam" id="PF14493">
    <property type="entry name" value="HTH_40"/>
    <property type="match status" value="1"/>
</dbReference>
<evidence type="ECO:0000256" key="3">
    <source>
        <dbReference type="ARBA" id="ARBA00022801"/>
    </source>
</evidence>
<dbReference type="GO" id="GO:0000723">
    <property type="term" value="P:telomere maintenance"/>
    <property type="evidence" value="ECO:0007669"/>
    <property type="project" value="InterPro"/>
</dbReference>
<dbReference type="AlphaFoldDB" id="A0A0W0YLL5"/>
<reference evidence="10 11" key="1">
    <citation type="submission" date="2015-11" db="EMBL/GenBank/DDBJ databases">
        <title>Genomic analysis of 38 Legionella species identifies large and diverse effector repertoires.</title>
        <authorList>
            <person name="Burstein D."/>
            <person name="Amaro F."/>
            <person name="Zusman T."/>
            <person name="Lifshitz Z."/>
            <person name="Cohen O."/>
            <person name="Gilbert J.A."/>
            <person name="Pupko T."/>
            <person name="Shuman H.A."/>
            <person name="Segal G."/>
        </authorList>
    </citation>
    <scope>NUCLEOTIDE SEQUENCE [LARGE SCALE GENOMIC DNA]</scope>
    <source>
        <strain evidence="10 11">ATCC 49655</strain>
    </source>
</reference>
<evidence type="ECO:0000256" key="7">
    <source>
        <dbReference type="ARBA" id="ARBA00023204"/>
    </source>
</evidence>
<evidence type="ECO:0000313" key="11">
    <source>
        <dbReference type="Proteomes" id="UP000054600"/>
    </source>
</evidence>
<name>A0A0W0YLL5_9GAMM</name>
<keyword evidence="8" id="KW-0413">Isomerase</keyword>
<dbReference type="GO" id="GO:0006281">
    <property type="term" value="P:DNA repair"/>
    <property type="evidence" value="ECO:0007669"/>
    <property type="project" value="InterPro"/>
</dbReference>
<keyword evidence="3 10" id="KW-0378">Hydrolase</keyword>
<dbReference type="InterPro" id="IPR049163">
    <property type="entry name" value="Pif1-like_2B_dom"/>
</dbReference>
<keyword evidence="11" id="KW-1185">Reference proteome</keyword>
<dbReference type="OrthoDB" id="1634048at2"/>
<keyword evidence="4 10" id="KW-0347">Helicase</keyword>
<dbReference type="Pfam" id="PF21530">
    <property type="entry name" value="Pif1_2B_dom"/>
    <property type="match status" value="1"/>
</dbReference>
<dbReference type="PANTHER" id="PTHR47642:SF5">
    <property type="entry name" value="ATP-DEPENDENT DNA HELICASE"/>
    <property type="match status" value="1"/>
</dbReference>
<dbReference type="RefSeq" id="WP_018576136.1">
    <property type="nucleotide sequence ID" value="NZ_KB892382.1"/>
</dbReference>
<dbReference type="SMART" id="SM00382">
    <property type="entry name" value="AAA"/>
    <property type="match status" value="1"/>
</dbReference>
<keyword evidence="2" id="KW-0227">DNA damage</keyword>
<keyword evidence="7" id="KW-0234">DNA repair</keyword>
<dbReference type="InterPro" id="IPR010285">
    <property type="entry name" value="DNA_helicase_pif1-like_DEAD"/>
</dbReference>
<dbReference type="Pfam" id="PF05970">
    <property type="entry name" value="PIF1"/>
    <property type="match status" value="1"/>
</dbReference>
<dbReference type="InterPro" id="IPR051055">
    <property type="entry name" value="PIF1_helicase"/>
</dbReference>